<dbReference type="GO" id="GO:0005524">
    <property type="term" value="F:ATP binding"/>
    <property type="evidence" value="ECO:0007669"/>
    <property type="project" value="UniProtKB-KW"/>
</dbReference>
<dbReference type="SUPFAM" id="SSF52540">
    <property type="entry name" value="P-loop containing nucleoside triphosphate hydrolases"/>
    <property type="match status" value="2"/>
</dbReference>
<evidence type="ECO:0000256" key="8">
    <source>
        <dbReference type="SAM" id="MobiDB-lite"/>
    </source>
</evidence>
<feature type="transmembrane region" description="Helical" evidence="9">
    <location>
        <begin position="473"/>
        <end position="501"/>
    </location>
</feature>
<reference evidence="12 13" key="1">
    <citation type="journal article" date="2024" name="Science">
        <title>Giant polyketide synthase enzymes in the biosynthesis of giant marine polyether toxins.</title>
        <authorList>
            <person name="Fallon T.R."/>
            <person name="Shende V.V."/>
            <person name="Wierzbicki I.H."/>
            <person name="Pendleton A.L."/>
            <person name="Watervoot N.F."/>
            <person name="Auber R.P."/>
            <person name="Gonzalez D.J."/>
            <person name="Wisecaver J.H."/>
            <person name="Moore B.S."/>
        </authorList>
    </citation>
    <scope>NUCLEOTIDE SEQUENCE [LARGE SCALE GENOMIC DNA]</scope>
    <source>
        <strain evidence="12 13">12B1</strain>
    </source>
</reference>
<evidence type="ECO:0000256" key="3">
    <source>
        <dbReference type="ARBA" id="ARBA00022692"/>
    </source>
</evidence>
<dbReference type="InterPro" id="IPR003593">
    <property type="entry name" value="AAA+_ATPase"/>
</dbReference>
<dbReference type="CDD" id="cd03250">
    <property type="entry name" value="ABCC_MRP_domain1"/>
    <property type="match status" value="1"/>
</dbReference>
<name>A0AB34JFG9_PRYPA</name>
<dbReference type="PANTHER" id="PTHR24223">
    <property type="entry name" value="ATP-BINDING CASSETTE SUB-FAMILY C"/>
    <property type="match status" value="1"/>
</dbReference>
<feature type="region of interest" description="Disordered" evidence="8">
    <location>
        <begin position="938"/>
        <end position="1010"/>
    </location>
</feature>
<feature type="domain" description="ABC transmembrane type-1" evidence="11">
    <location>
        <begin position="1037"/>
        <end position="1325"/>
    </location>
</feature>
<dbReference type="Proteomes" id="UP001515480">
    <property type="component" value="Unassembled WGS sequence"/>
</dbReference>
<dbReference type="InterPro" id="IPR011527">
    <property type="entry name" value="ABC1_TM_dom"/>
</dbReference>
<keyword evidence="7 9" id="KW-0472">Membrane</keyword>
<feature type="transmembrane region" description="Helical" evidence="9">
    <location>
        <begin position="355"/>
        <end position="375"/>
    </location>
</feature>
<feature type="compositionally biased region" description="Low complexity" evidence="8">
    <location>
        <begin position="950"/>
        <end position="969"/>
    </location>
</feature>
<feature type="compositionally biased region" description="Basic and acidic residues" evidence="8">
    <location>
        <begin position="997"/>
        <end position="1010"/>
    </location>
</feature>
<dbReference type="InterPro" id="IPR050173">
    <property type="entry name" value="ABC_transporter_C-like"/>
</dbReference>
<evidence type="ECO:0000256" key="5">
    <source>
        <dbReference type="ARBA" id="ARBA00022840"/>
    </source>
</evidence>
<dbReference type="Gene3D" id="3.40.50.300">
    <property type="entry name" value="P-loop containing nucleotide triphosphate hydrolases"/>
    <property type="match status" value="2"/>
</dbReference>
<evidence type="ECO:0000313" key="12">
    <source>
        <dbReference type="EMBL" id="KAL1519354.1"/>
    </source>
</evidence>
<keyword evidence="5" id="KW-0067">ATP-binding</keyword>
<feature type="domain" description="ABC transporter" evidence="10">
    <location>
        <begin position="737"/>
        <end position="961"/>
    </location>
</feature>
<feature type="transmembrane region" description="Helical" evidence="9">
    <location>
        <begin position="193"/>
        <end position="211"/>
    </location>
</feature>
<dbReference type="CDD" id="cd18579">
    <property type="entry name" value="ABC_6TM_ABCC_D1"/>
    <property type="match status" value="1"/>
</dbReference>
<protein>
    <recommendedName>
        <fullName evidence="14">ATP-dependent transporter ycf16</fullName>
    </recommendedName>
</protein>
<comment type="subcellular location">
    <subcellularLocation>
        <location evidence="1">Membrane</location>
        <topology evidence="1">Multi-pass membrane protein</topology>
    </subcellularLocation>
</comment>
<evidence type="ECO:0000256" key="2">
    <source>
        <dbReference type="ARBA" id="ARBA00022448"/>
    </source>
</evidence>
<feature type="transmembrane region" description="Helical" evidence="9">
    <location>
        <begin position="387"/>
        <end position="410"/>
    </location>
</feature>
<keyword evidence="3 9" id="KW-0812">Transmembrane</keyword>
<dbReference type="GO" id="GO:0016020">
    <property type="term" value="C:membrane"/>
    <property type="evidence" value="ECO:0007669"/>
    <property type="project" value="UniProtKB-SubCell"/>
</dbReference>
<dbReference type="Pfam" id="PF00005">
    <property type="entry name" value="ABC_tran"/>
    <property type="match status" value="2"/>
</dbReference>
<keyword evidence="6 9" id="KW-1133">Transmembrane helix</keyword>
<dbReference type="FunFam" id="3.40.50.300:FF:000163">
    <property type="entry name" value="Multidrug resistance-associated protein member 4"/>
    <property type="match status" value="1"/>
</dbReference>
<dbReference type="EMBL" id="JBGBPQ010000009">
    <property type="protein sequence ID" value="KAL1519354.1"/>
    <property type="molecule type" value="Genomic_DNA"/>
</dbReference>
<accession>A0AB34JFG9</accession>
<dbReference type="FunFam" id="1.20.1560.10:FF:000006">
    <property type="entry name" value="ATP-binding cassette, sub-family C (CFTR/MRP), member 9"/>
    <property type="match status" value="1"/>
</dbReference>
<evidence type="ECO:0000256" key="7">
    <source>
        <dbReference type="ARBA" id="ARBA00023136"/>
    </source>
</evidence>
<feature type="transmembrane region" description="Helical" evidence="9">
    <location>
        <begin position="1028"/>
        <end position="1056"/>
    </location>
</feature>
<dbReference type="PROSITE" id="PS50929">
    <property type="entry name" value="ABC_TM1F"/>
    <property type="match status" value="2"/>
</dbReference>
<keyword evidence="4" id="KW-0547">Nucleotide-binding</keyword>
<dbReference type="SUPFAM" id="SSF90123">
    <property type="entry name" value="ABC transporter transmembrane region"/>
    <property type="match status" value="2"/>
</dbReference>
<evidence type="ECO:0000313" key="13">
    <source>
        <dbReference type="Proteomes" id="UP001515480"/>
    </source>
</evidence>
<dbReference type="InterPro" id="IPR036640">
    <property type="entry name" value="ABC1_TM_sf"/>
</dbReference>
<comment type="caution">
    <text evidence="12">The sequence shown here is derived from an EMBL/GenBank/DDBJ whole genome shotgun (WGS) entry which is preliminary data.</text>
</comment>
<keyword evidence="2" id="KW-0813">Transport</keyword>
<dbReference type="FunFam" id="1.20.1560.10:FF:000063">
    <property type="entry name" value="Multidrug resistance protein ABC transporter"/>
    <property type="match status" value="1"/>
</dbReference>
<sequence length="1601" mass="174329">MKSINAGFVCGTRYLGILRHRISISGEKRNGSQGSRNLGISLASWGEMSLVSDTYTKVDDLWLNVTLLPLFVLAILASVFRLHNLSQEKKTTKRAAPEHGGRAPLLGVGGVHGGVCKPLKFVQALCCVLITGHYATLLALPSAAANQSHGNEPGMETLYVTCWVAGGLSWLASLVVVLVELNCTRGSGRSTRSWWSLAFLHAIVRFSSDITTVVQSDLVTTDLWVRLIAFAPLLVVGLCAIFEQDTPSDKAYRRTGGLWQDEEAPAPHLPNKEATASFFSRATFSWLSPLLAQGARHPLEHHELYDLQNDDSTAQNTEVLTRCWEREVASGRCGFFHAIHSAFGGYFWLAGIFKFLNDICVFISPVFIRMIVSFIDGNKNDLSRTGAFVCAIAIFLSAELQSICLGQYFWRGFRLGLRVRVAIGQVVFAKALALPYPERQAFGVGSILSYMQIDAAKFGDAAPYLHLVWSAPFQIAIAMYLLYSMLGVAGFVGLAVMVVLIPVNVRVASRTAVYTKRTMAARDKRVKFTNEVLQGIRILKLFAWERAFLAETRAKRQEELKAIFSGALFGTIATFLWGATPIFVTLATFILYANIPSNPPLTPSTAYASLAVFNLLRFPLNSVNTTINRIIDLTVVSRRLSRFMAVKEAHIGSLDVPPADDSNVSPLLIEGYFRSEQRAGPADVSIEISRGVFNWPAVKVDSAKAAPFATTSAAPAKARGLPFFRKGGRAAERAAIMPSADGAEEGEAEEPPTLSGVNISLKQGQVLGLHGPVGCGKTSLLSAIIGEIPRVSGRVAVKGSLAYCAQEPWIQNMSVRENILFGLPYDEARYKKVLFACALETDLDHLPNGDLSEIGERGINLSGGQKARIALARACYQKSDVYVLDDILSAVDAHVGAHLMTHCVRGFLQELGCTVVIATHHTHFLSFADVVIEMDESGRTMPPRTGESVGSSHSDSAGSSHSAMSSDSMAQPTEVQLEVNHTAAPTQSGGKVVRTGNGREEGGAGLTKKEEREKGVVKSSVWTTYIRALGVLSISSLVLLYSISQVALVGSSWWLSQWTANTYDQPANDPWLYIDVYTALSLLAAALVWFRVVVIAVASLRAGKTLHESTLTSVLASPMRFFDETPLGRIINRLSTDLQVVDIQLRMTSQQFFLIVFNLLGTLVLLLVNSKYIAPCMIPLAVVYYYCARYYRHSSRELQRLDSVSKSPVYAAFSEALTGCATIRAFGATERFKYNTLQKLDYNIRAGFVSAAANRWLGVRLEAVGNVVVALSALFAVLSSILDNSHGSAASGTVQAGLAGLTLSYSLSLTDFLNYLIRVFTQLETQMVNVERLFEYSRLPAEEPTDKKKQAVTDSWPTNGAIRFRGVVMAYRVDLAPVLKGLELDIAGGEKLGIVGRTGAGKSSILVALFRLCELSDGAITIDGIDISTISLEALRSRLAIIPQDPVLFSGTLRSNLDPFNEHSDDAVWQVLEECSMASTVREYPQGLARPIDELGSNLSMGQRQLVCMGRALLKRSRVLVLDEATASVDMETDGFIQRTLQENLSSVTVLTIAHRLNTIMHSNRVAVISGGNVAEVGPPLELRETPGSMLADLWQQTASR</sequence>
<dbReference type="SMART" id="SM00382">
    <property type="entry name" value="AAA"/>
    <property type="match status" value="2"/>
</dbReference>
<dbReference type="InterPro" id="IPR003439">
    <property type="entry name" value="ABC_transporter-like_ATP-bd"/>
</dbReference>
<evidence type="ECO:0008006" key="14">
    <source>
        <dbReference type="Google" id="ProtNLM"/>
    </source>
</evidence>
<evidence type="ECO:0000256" key="1">
    <source>
        <dbReference type="ARBA" id="ARBA00004141"/>
    </source>
</evidence>
<dbReference type="InterPro" id="IPR044726">
    <property type="entry name" value="ABCC_6TM_D2"/>
</dbReference>
<dbReference type="GO" id="GO:0016887">
    <property type="term" value="F:ATP hydrolysis activity"/>
    <property type="evidence" value="ECO:0007669"/>
    <property type="project" value="InterPro"/>
</dbReference>
<feature type="domain" description="ABC transporter" evidence="10">
    <location>
        <begin position="1362"/>
        <end position="1596"/>
    </location>
</feature>
<evidence type="ECO:0000256" key="6">
    <source>
        <dbReference type="ARBA" id="ARBA00022989"/>
    </source>
</evidence>
<feature type="domain" description="ABC transmembrane type-1" evidence="11">
    <location>
        <begin position="348"/>
        <end position="632"/>
    </location>
</feature>
<dbReference type="CDD" id="cd18580">
    <property type="entry name" value="ABC_6TM_ABCC_D2"/>
    <property type="match status" value="1"/>
</dbReference>
<dbReference type="InterPro" id="IPR027417">
    <property type="entry name" value="P-loop_NTPase"/>
</dbReference>
<dbReference type="Gene3D" id="1.20.1560.10">
    <property type="entry name" value="ABC transporter type 1, transmembrane domain"/>
    <property type="match status" value="2"/>
</dbReference>
<feature type="transmembrane region" description="Helical" evidence="9">
    <location>
        <begin position="1148"/>
        <end position="1166"/>
    </location>
</feature>
<feature type="transmembrane region" description="Helical" evidence="9">
    <location>
        <begin position="61"/>
        <end position="80"/>
    </location>
</feature>
<organism evidence="12 13">
    <name type="scientific">Prymnesium parvum</name>
    <name type="common">Toxic golden alga</name>
    <dbReference type="NCBI Taxonomy" id="97485"/>
    <lineage>
        <taxon>Eukaryota</taxon>
        <taxon>Haptista</taxon>
        <taxon>Haptophyta</taxon>
        <taxon>Prymnesiophyceae</taxon>
        <taxon>Prymnesiales</taxon>
        <taxon>Prymnesiaceae</taxon>
        <taxon>Prymnesium</taxon>
    </lineage>
</organism>
<feature type="transmembrane region" description="Helical" evidence="9">
    <location>
        <begin position="601"/>
        <end position="620"/>
    </location>
</feature>
<gene>
    <name evidence="12" type="ORF">AB1Y20_022880</name>
</gene>
<feature type="transmembrane region" description="Helical" evidence="9">
    <location>
        <begin position="1076"/>
        <end position="1100"/>
    </location>
</feature>
<dbReference type="InterPro" id="IPR044746">
    <property type="entry name" value="ABCC_6TM_D1"/>
</dbReference>
<dbReference type="FunFam" id="3.40.50.300:FF:000997">
    <property type="entry name" value="Multidrug resistance-associated protein 1"/>
    <property type="match status" value="1"/>
</dbReference>
<feature type="transmembrane region" description="Helical" evidence="9">
    <location>
        <begin position="157"/>
        <end position="181"/>
    </location>
</feature>
<evidence type="ECO:0000259" key="11">
    <source>
        <dbReference type="PROSITE" id="PS50929"/>
    </source>
</evidence>
<dbReference type="GO" id="GO:0140359">
    <property type="term" value="F:ABC-type transporter activity"/>
    <property type="evidence" value="ECO:0007669"/>
    <property type="project" value="InterPro"/>
</dbReference>
<proteinExistence type="predicted"/>
<dbReference type="PROSITE" id="PS50893">
    <property type="entry name" value="ABC_TRANSPORTER_2"/>
    <property type="match status" value="2"/>
</dbReference>
<evidence type="ECO:0000259" key="10">
    <source>
        <dbReference type="PROSITE" id="PS50893"/>
    </source>
</evidence>
<feature type="transmembrane region" description="Helical" evidence="9">
    <location>
        <begin position="562"/>
        <end position="595"/>
    </location>
</feature>
<feature type="transmembrane region" description="Helical" evidence="9">
    <location>
        <begin position="121"/>
        <end position="145"/>
    </location>
</feature>
<dbReference type="Pfam" id="PF00664">
    <property type="entry name" value="ABC_membrane"/>
    <property type="match status" value="2"/>
</dbReference>
<dbReference type="CDD" id="cd03244">
    <property type="entry name" value="ABCC_MRP_domain2"/>
    <property type="match status" value="1"/>
</dbReference>
<keyword evidence="13" id="KW-1185">Reference proteome</keyword>
<evidence type="ECO:0000256" key="4">
    <source>
        <dbReference type="ARBA" id="ARBA00022741"/>
    </source>
</evidence>
<feature type="transmembrane region" description="Helical" evidence="9">
    <location>
        <begin position="223"/>
        <end position="242"/>
    </location>
</feature>
<evidence type="ECO:0000256" key="9">
    <source>
        <dbReference type="SAM" id="Phobius"/>
    </source>
</evidence>